<evidence type="ECO:0000259" key="3">
    <source>
        <dbReference type="Pfam" id="PF01975"/>
    </source>
</evidence>
<dbReference type="EMBL" id="JAPEVG010000020">
    <property type="protein sequence ID" value="KAJ8495852.1"/>
    <property type="molecule type" value="Genomic_DNA"/>
</dbReference>
<evidence type="ECO:0000313" key="4">
    <source>
        <dbReference type="EMBL" id="KAJ8495852.1"/>
    </source>
</evidence>
<name>A0AAD7U3P1_9APHY</name>
<dbReference type="PANTHER" id="PTHR11215">
    <property type="entry name" value="METAL DEPENDENT HYDROLASE - RELATED"/>
    <property type="match status" value="1"/>
</dbReference>
<reference evidence="4" key="1">
    <citation type="submission" date="2022-11" db="EMBL/GenBank/DDBJ databases">
        <title>Genome Sequence of Cubamyces cubensis.</title>
        <authorList>
            <person name="Buettner E."/>
        </authorList>
    </citation>
    <scope>NUCLEOTIDE SEQUENCE</scope>
    <source>
        <strain evidence="4">MPL-01</strain>
    </source>
</reference>
<dbReference type="Pfam" id="PF03690">
    <property type="entry name" value="MYG1_exonuc"/>
    <property type="match status" value="1"/>
</dbReference>
<feature type="compositionally biased region" description="Low complexity" evidence="2">
    <location>
        <begin position="106"/>
        <end position="137"/>
    </location>
</feature>
<dbReference type="InterPro" id="IPR003226">
    <property type="entry name" value="MYG1_exonuclease"/>
</dbReference>
<comment type="caution">
    <text evidence="4">The sequence shown here is derived from an EMBL/GenBank/DDBJ whole genome shotgun (WGS) entry which is preliminary data.</text>
</comment>
<keyword evidence="5" id="KW-1185">Reference proteome</keyword>
<feature type="compositionally biased region" description="Low complexity" evidence="2">
    <location>
        <begin position="18"/>
        <end position="34"/>
    </location>
</feature>
<dbReference type="GO" id="GO:0016787">
    <property type="term" value="F:hydrolase activity"/>
    <property type="evidence" value="ECO:0007669"/>
    <property type="project" value="InterPro"/>
</dbReference>
<feature type="compositionally biased region" description="Polar residues" evidence="2">
    <location>
        <begin position="1"/>
        <end position="12"/>
    </location>
</feature>
<feature type="region of interest" description="Disordered" evidence="2">
    <location>
        <begin position="92"/>
        <end position="137"/>
    </location>
</feature>
<dbReference type="InterPro" id="IPR002828">
    <property type="entry name" value="SurE-like_Pase/nucleotidase"/>
</dbReference>
<comment type="similarity">
    <text evidence="1">Belongs to the MYG1 family.</text>
</comment>
<dbReference type="SUPFAM" id="SSF64167">
    <property type="entry name" value="SurE-like"/>
    <property type="match status" value="1"/>
</dbReference>
<dbReference type="AlphaFoldDB" id="A0AAD7U3P1"/>
<dbReference type="Proteomes" id="UP001215151">
    <property type="component" value="Unassembled WGS sequence"/>
</dbReference>
<feature type="region of interest" description="Disordered" evidence="2">
    <location>
        <begin position="767"/>
        <end position="793"/>
    </location>
</feature>
<dbReference type="PANTHER" id="PTHR11215:SF1">
    <property type="entry name" value="MYG1 EXONUCLEASE"/>
    <property type="match status" value="1"/>
</dbReference>
<feature type="region of interest" description="Disordered" evidence="2">
    <location>
        <begin position="1"/>
        <end position="58"/>
    </location>
</feature>
<dbReference type="Gene3D" id="3.40.1210.10">
    <property type="entry name" value="Survival protein SurE-like phosphatase/nucleotidase"/>
    <property type="match status" value="1"/>
</dbReference>
<organism evidence="4 5">
    <name type="scientific">Trametes cubensis</name>
    <dbReference type="NCBI Taxonomy" id="1111947"/>
    <lineage>
        <taxon>Eukaryota</taxon>
        <taxon>Fungi</taxon>
        <taxon>Dikarya</taxon>
        <taxon>Basidiomycota</taxon>
        <taxon>Agaricomycotina</taxon>
        <taxon>Agaricomycetes</taxon>
        <taxon>Polyporales</taxon>
        <taxon>Polyporaceae</taxon>
        <taxon>Trametes</taxon>
    </lineage>
</organism>
<dbReference type="InterPro" id="IPR036523">
    <property type="entry name" value="SurE-like_sf"/>
</dbReference>
<feature type="domain" description="Survival protein SurE-like phosphatase/nucleotidase" evidence="3">
    <location>
        <begin position="553"/>
        <end position="751"/>
    </location>
</feature>
<dbReference type="Pfam" id="PF01975">
    <property type="entry name" value="SurE"/>
    <property type="match status" value="1"/>
</dbReference>
<gene>
    <name evidence="4" type="ORF">ONZ51_g1440</name>
</gene>
<accession>A0AAD7U3P1</accession>
<dbReference type="GO" id="GO:0005737">
    <property type="term" value="C:cytoplasm"/>
    <property type="evidence" value="ECO:0007669"/>
    <property type="project" value="TreeGrafter"/>
</dbReference>
<protein>
    <recommendedName>
        <fullName evidence="3">Survival protein SurE-like phosphatase/nucleotidase domain-containing protein</fullName>
    </recommendedName>
</protein>
<sequence length="866" mass="93261">MALIHSSLNTALSPPLKSTNGTQATQNTGTQSGSNTQPTGSATNGSGNSNTNGTTPTPSVVVSTSVSVGVTVGSNRVLSTITSTFLFTSTIQPSGTTGGSAGGSAGNTAKTTSTLPPATTAPTNIPTGGNLPGGAPSPGASAAGGVLGPNDGYIAGAAALHINYLLSTIASLQEPFHPLARTATTRVALAASTVNLVQKSRFYSVMSTEDHPAKKMRMDEKVIGTHNGTFHCDEALAVFLLKRTNAYANAGLKRTRDPAVLNTCDIVVDVGGVYDEKTQRFDHHQRGFEEVFGHGFTTKLSSAGLVYKHFGKEIISNRLQVPVENPKIETLWLKLYKEYIEAIDAIDNGISQYPSDLKPRYRIRTDVSARVGFLNPAWNESVDADAVDAKFLQASALVGTEFLDRLDYYANAWLPARDLVLEGLNKRKEVDPSGRIILSERFAPWKEHLFELEESLAIPDEEKPFYVLYPDETASNWRIQAVPVSPESFESRKALPEQWRGVRDDALSQLSGVEGCIFVHASGFIGGNKTKEGVLRLASLALNISEGSRILLDEENRWDVKVVIPSSQKSWIGKAYHIKDIISGRYYYPREPDGVGEISEQSRPLKEGEVAEWVLLDGTPATCANIGLHNLYHGQIDLLISGPNLGRNSSAAFALSSGTIGAALSSALSKVRSIALSYGTVEHPTPIEYYEPAHRLGARIIGHLWQNWGADEGGPRPGEVDLYNVNIPMIPELLSDAGLTICWTRIWRNSYGRLFKAHTLRDPAVKHTMSAAGPDSPDEPPQGTQAGLLDKTATPSDVGGLVFKFAPDMTDLINPAASSVPIGTDGWAMRKGWVSVTPLRATFAEPVEWGAESEAEMESKVWKMKL</sequence>
<evidence type="ECO:0000256" key="1">
    <source>
        <dbReference type="ARBA" id="ARBA00010105"/>
    </source>
</evidence>
<proteinExistence type="inferred from homology"/>
<evidence type="ECO:0000313" key="5">
    <source>
        <dbReference type="Proteomes" id="UP001215151"/>
    </source>
</evidence>
<dbReference type="GO" id="GO:0005634">
    <property type="term" value="C:nucleus"/>
    <property type="evidence" value="ECO:0007669"/>
    <property type="project" value="TreeGrafter"/>
</dbReference>
<evidence type="ECO:0000256" key="2">
    <source>
        <dbReference type="SAM" id="MobiDB-lite"/>
    </source>
</evidence>
<feature type="compositionally biased region" description="Low complexity" evidence="2">
    <location>
        <begin position="43"/>
        <end position="58"/>
    </location>
</feature>
<feature type="compositionally biased region" description="Gly residues" evidence="2">
    <location>
        <begin position="96"/>
        <end position="105"/>
    </location>
</feature>